<dbReference type="RefSeq" id="WP_280656903.1">
    <property type="nucleotide sequence ID" value="NZ_JANQDO010000065.1"/>
</dbReference>
<evidence type="ECO:0000313" key="2">
    <source>
        <dbReference type="Proteomes" id="UP001159371"/>
    </source>
</evidence>
<evidence type="ECO:0000313" key="1">
    <source>
        <dbReference type="EMBL" id="MDH6056918.1"/>
    </source>
</evidence>
<protein>
    <submittedName>
        <fullName evidence="1">Uncharacterized protein</fullName>
    </submittedName>
</protein>
<sequence length="61" mass="7033">MSRNFRAIAILDEFPHRHLKKASGELQLADYPSTPKTSAFTKPVFFTSKKLNQQTKRKKTP</sequence>
<dbReference type="EMBL" id="JANQDO010000065">
    <property type="protein sequence ID" value="MDH6056918.1"/>
    <property type="molecule type" value="Genomic_DNA"/>
</dbReference>
<gene>
    <name evidence="1" type="ORF">NWP19_09020</name>
</gene>
<reference evidence="1 2" key="1">
    <citation type="journal article" date="2023" name="J. Phycol.">
        <title>Chrysosporum ovalisporum is synonymous with the true-branching cyanobacterium Umezakia natans (Nostocales/Aphanizomenonaceae).</title>
        <authorList>
            <person name="McGregor G.B."/>
            <person name="Sendall B.C."/>
            <person name="Niiyama Y."/>
            <person name="Tuji A."/>
            <person name="Willis A."/>
        </authorList>
    </citation>
    <scope>NUCLEOTIDE SEQUENCE [LARGE SCALE GENOMIC DNA]</scope>
    <source>
        <strain evidence="1 2">FSS-43</strain>
    </source>
</reference>
<comment type="caution">
    <text evidence="1">The sequence shown here is derived from an EMBL/GenBank/DDBJ whole genome shotgun (WGS) entry which is preliminary data.</text>
</comment>
<dbReference type="Proteomes" id="UP001159371">
    <property type="component" value="Unassembled WGS sequence"/>
</dbReference>
<organism evidence="1 2">
    <name type="scientific">Umezakia ovalisporum FSS-43</name>
    <dbReference type="NCBI Taxonomy" id="2740520"/>
    <lineage>
        <taxon>Bacteria</taxon>
        <taxon>Bacillati</taxon>
        <taxon>Cyanobacteriota</taxon>
        <taxon>Cyanophyceae</taxon>
        <taxon>Nostocales</taxon>
        <taxon>Nodulariaceae</taxon>
        <taxon>Umezakia</taxon>
    </lineage>
</organism>
<accession>A0ABT6K3P5</accession>
<name>A0ABT6K3P5_9CYAN</name>
<keyword evidence="2" id="KW-1185">Reference proteome</keyword>
<proteinExistence type="predicted"/>